<feature type="region of interest" description="Disordered" evidence="1">
    <location>
        <begin position="607"/>
        <end position="639"/>
    </location>
</feature>
<dbReference type="GeneID" id="41976702"/>
<dbReference type="InterPro" id="IPR038919">
    <property type="entry name" value="STB2/STB2"/>
</dbReference>
<feature type="compositionally biased region" description="Basic and acidic residues" evidence="1">
    <location>
        <begin position="930"/>
        <end position="958"/>
    </location>
</feature>
<dbReference type="Pfam" id="PF25995">
    <property type="entry name" value="STB6_N"/>
    <property type="match status" value="1"/>
</dbReference>
<evidence type="ECO:0000259" key="2">
    <source>
        <dbReference type="Pfam" id="PF25995"/>
    </source>
</evidence>
<proteinExistence type="predicted"/>
<feature type="domain" description="STB6-like N-terminal" evidence="2">
    <location>
        <begin position="71"/>
        <end position="213"/>
    </location>
</feature>
<dbReference type="PANTHER" id="PTHR31011:SF2">
    <property type="entry name" value="PROTEIN STB2-RELATED"/>
    <property type="match status" value="1"/>
</dbReference>
<dbReference type="GO" id="GO:0070822">
    <property type="term" value="C:Sin3-type complex"/>
    <property type="evidence" value="ECO:0007669"/>
    <property type="project" value="TreeGrafter"/>
</dbReference>
<comment type="caution">
    <text evidence="3">The sequence shown here is derived from an EMBL/GenBank/DDBJ whole genome shotgun (WGS) entry which is preliminary data.</text>
</comment>
<sequence>MSSFPFLPPAMSDVRNLRREDILAARLASQGNLTASPASAGTLLSGGAKEEGSVQTQAVSSEGSSTPRRRHVVFPDPVSLRLLHSYLEEDECVQVVERRQKLQGYELYLVEQWACSRQSPTLVIATYTGDPDHSIVVGVLGIPADENDWSPRLRVYFKAIQQYHARPKDTPLGELMVTNLSSFPSALTVIPVPDGDIRAHRQSFIVNEDLKRLGCSGRSGMSLSEPTAATQAKFSQLYKTSDRVPIEQAVVELIKLCQVALLLFGKLEQEYIDGLLCDRTEAGINDWWTEIGSEYFNIEPTDGILGPTTVAALLGTLMGARNRLSWYGAPVAKDVFDIECTKRGIGYFQKAHKLERTRRLDRQTMLRLHTISAKAAAGEAGWGVQRAVKSTVEGFGGKRGEIVIGMVGGKDKGNIGDIETLDINKFISLAHGERAKWLWHGKARRSVAEHYEKPISDMGNMLFGKEVAASQPSRRTQSLPLGEDVEVKKKEEAAALYSATPTPGSTLSVAESPGDKDALHKAVLKSVAGKVSDARSGFGRFRDNINTGRLRGHNSRPSRDDTPASSYLSPAGSGVMRSDLMLSSPTMVGRAFTWKNKPEEYLAALRKEKEGDAVPGVASTTQSSGTPAAKESRSQSQQLDLSKLADALPEAAESLPPSRAEETRKDFLLTDASVANSVADPNDLQGPHLEADRQADTNLTVLQRRHSVAISTLTFTHPLNESRWPRRMSFSCAEEAVLGWEDILDLEEESPSDATHGGPLALAHHLSRVEAAQSLYERLLGLKQTLGPWVGDKVQCLEALDQDYAAQQEELQQLYYRLAEAYRRVKDSSQEMVAGERAHVTEAVKDVEVLAAKLEYEVNALASKAAEVEDGVRQFEAQVEIVELRAEELKAQLETESWVHWFVRTLTGIGTGPNITRGGPVAAAAAVVGDESRGEDREQPGRDDGARGGAREEEDAHS</sequence>
<evidence type="ECO:0000313" key="4">
    <source>
        <dbReference type="Proteomes" id="UP000319257"/>
    </source>
</evidence>
<dbReference type="EMBL" id="SKBQ01000066">
    <property type="protein sequence ID" value="TPX09512.1"/>
    <property type="molecule type" value="Genomic_DNA"/>
</dbReference>
<feature type="region of interest" description="Disordered" evidence="1">
    <location>
        <begin position="536"/>
        <end position="578"/>
    </location>
</feature>
<accession>A0A507AJD7</accession>
<organism evidence="3 4">
    <name type="scientific">Thyridium curvatum</name>
    <dbReference type="NCBI Taxonomy" id="1093900"/>
    <lineage>
        <taxon>Eukaryota</taxon>
        <taxon>Fungi</taxon>
        <taxon>Dikarya</taxon>
        <taxon>Ascomycota</taxon>
        <taxon>Pezizomycotina</taxon>
        <taxon>Sordariomycetes</taxon>
        <taxon>Sordariomycetidae</taxon>
        <taxon>Thyridiales</taxon>
        <taxon>Thyridiaceae</taxon>
        <taxon>Thyridium</taxon>
    </lineage>
</organism>
<keyword evidence="4" id="KW-1185">Reference proteome</keyword>
<dbReference type="PANTHER" id="PTHR31011">
    <property type="entry name" value="PROTEIN STB2-RELATED"/>
    <property type="match status" value="1"/>
</dbReference>
<dbReference type="InParanoid" id="A0A507AJD7"/>
<feature type="region of interest" description="Disordered" evidence="1">
    <location>
        <begin position="38"/>
        <end position="70"/>
    </location>
</feature>
<dbReference type="RefSeq" id="XP_030991223.1">
    <property type="nucleotide sequence ID" value="XM_031144200.1"/>
</dbReference>
<dbReference type="Proteomes" id="UP000319257">
    <property type="component" value="Unassembled WGS sequence"/>
</dbReference>
<feature type="compositionally biased region" description="Polar residues" evidence="1">
    <location>
        <begin position="53"/>
        <end position="66"/>
    </location>
</feature>
<dbReference type="AlphaFoldDB" id="A0A507AJD7"/>
<dbReference type="InterPro" id="IPR059025">
    <property type="entry name" value="STB6_N"/>
</dbReference>
<name>A0A507AJD7_9PEZI</name>
<reference evidence="3 4" key="1">
    <citation type="submission" date="2019-06" db="EMBL/GenBank/DDBJ databases">
        <title>Draft genome sequence of the filamentous fungus Phialemoniopsis curvata isolated from diesel fuel.</title>
        <authorList>
            <person name="Varaljay V.A."/>
            <person name="Lyon W.J."/>
            <person name="Crouch A.L."/>
            <person name="Drake C.E."/>
            <person name="Hollomon J.M."/>
            <person name="Nadeau L.J."/>
            <person name="Nunn H.S."/>
            <person name="Stevenson B.S."/>
            <person name="Bojanowski C.L."/>
            <person name="Crookes-Goodson W.J."/>
        </authorList>
    </citation>
    <scope>NUCLEOTIDE SEQUENCE [LARGE SCALE GENOMIC DNA]</scope>
    <source>
        <strain evidence="3 4">D216</strain>
    </source>
</reference>
<gene>
    <name evidence="3" type="ORF">E0L32_009255</name>
</gene>
<evidence type="ECO:0000256" key="1">
    <source>
        <dbReference type="SAM" id="MobiDB-lite"/>
    </source>
</evidence>
<dbReference type="OrthoDB" id="19806at2759"/>
<feature type="region of interest" description="Disordered" evidence="1">
    <location>
        <begin position="927"/>
        <end position="958"/>
    </location>
</feature>
<evidence type="ECO:0000313" key="3">
    <source>
        <dbReference type="EMBL" id="TPX09512.1"/>
    </source>
</evidence>
<dbReference type="STRING" id="1093900.A0A507AJD7"/>
<protein>
    <recommendedName>
        <fullName evidence="2">STB6-like N-terminal domain-containing protein</fullName>
    </recommendedName>
</protein>